<dbReference type="InterPro" id="IPR006675">
    <property type="entry name" value="HDIG_dom"/>
</dbReference>
<dbReference type="PANTHER" id="PTHR43155">
    <property type="entry name" value="CYCLIC DI-GMP PHOSPHODIESTERASE PA4108-RELATED"/>
    <property type="match status" value="1"/>
</dbReference>
<dbReference type="InterPro" id="IPR003607">
    <property type="entry name" value="HD/PDEase_dom"/>
</dbReference>
<evidence type="ECO:0000259" key="1">
    <source>
        <dbReference type="PROSITE" id="PS51831"/>
    </source>
</evidence>
<dbReference type="Pfam" id="PF13487">
    <property type="entry name" value="HD_5"/>
    <property type="match status" value="1"/>
</dbReference>
<protein>
    <submittedName>
        <fullName evidence="3">HD-GYP domain-containing protein</fullName>
    </submittedName>
</protein>
<proteinExistence type="predicted"/>
<accession>A0ABR6WZR1</accession>
<dbReference type="Pfam" id="PF11871">
    <property type="entry name" value="DUF3391"/>
    <property type="match status" value="1"/>
</dbReference>
<comment type="caution">
    <text evidence="3">The sequence shown here is derived from an EMBL/GenBank/DDBJ whole genome shotgun (WGS) entry which is preliminary data.</text>
</comment>
<dbReference type="CDD" id="cd00077">
    <property type="entry name" value="HDc"/>
    <property type="match status" value="1"/>
</dbReference>
<sequence>MLKKIPVEQLRVGMYLQSLCGSWIDHPFWRSKSIITDPRDITLIRHSGISEVWINLDKGSDVDAESSLEHQQTVYPPPGANLEATLAVATPIVKVRPKASSMNDEMQRAAMICARAKKSVQSMFEETRMGKAISVDHAGEIVQDISYSVMRNPNALISLARLKTADDYTYMHSVAVCALMVALSHHLNLDDEQTHEAGLAGLLHDLGKAVTPSEILLKPGKLTKEEFDIMKTHPQEGYRLLTENGFHHAVTLDVVLHHHERIDGSGYPHGLAGNEISLFAKMGAVCDVYDAITSNRPYKAGWEPVESIQRMSEWCEAQYDKDVFQAFVSSVGIYPVGSLVRLSSGRLAVVLEQSKSLVEPKIKIFFSTKSKTYITPQIVDLSRPTMDCKREKIVAHEDVSKWAFKNFNDMWVG</sequence>
<dbReference type="InterPro" id="IPR021812">
    <property type="entry name" value="DUF3391"/>
</dbReference>
<dbReference type="Proteomes" id="UP000648257">
    <property type="component" value="Unassembled WGS sequence"/>
</dbReference>
<dbReference type="NCBIfam" id="TIGR00277">
    <property type="entry name" value="HDIG"/>
    <property type="match status" value="1"/>
</dbReference>
<feature type="domain" description="HD" evidence="1">
    <location>
        <begin position="169"/>
        <end position="292"/>
    </location>
</feature>
<organism evidence="3 4">
    <name type="scientific">Undibacterium seohonense</name>
    <dbReference type="NCBI Taxonomy" id="1344950"/>
    <lineage>
        <taxon>Bacteria</taxon>
        <taxon>Pseudomonadati</taxon>
        <taxon>Pseudomonadota</taxon>
        <taxon>Betaproteobacteria</taxon>
        <taxon>Burkholderiales</taxon>
        <taxon>Oxalobacteraceae</taxon>
        <taxon>Undibacterium</taxon>
    </lineage>
</organism>
<evidence type="ECO:0000313" key="4">
    <source>
        <dbReference type="Proteomes" id="UP000648257"/>
    </source>
</evidence>
<dbReference type="PROSITE" id="PS51832">
    <property type="entry name" value="HD_GYP"/>
    <property type="match status" value="1"/>
</dbReference>
<dbReference type="RefSeq" id="WP_186920753.1">
    <property type="nucleotide sequence ID" value="NZ_JACOFW010000001.1"/>
</dbReference>
<dbReference type="SUPFAM" id="SSF109604">
    <property type="entry name" value="HD-domain/PDEase-like"/>
    <property type="match status" value="1"/>
</dbReference>
<reference evidence="3 4" key="1">
    <citation type="submission" date="2020-08" db="EMBL/GenBank/DDBJ databases">
        <title>Novel species isolated from subtropical streams in China.</title>
        <authorList>
            <person name="Lu H."/>
        </authorList>
    </citation>
    <scope>NUCLEOTIDE SEQUENCE [LARGE SCALE GENOMIC DNA]</scope>
    <source>
        <strain evidence="3 4">KACC 16656</strain>
    </source>
</reference>
<gene>
    <name evidence="3" type="ORF">H8K52_01610</name>
</gene>
<evidence type="ECO:0000313" key="3">
    <source>
        <dbReference type="EMBL" id="MBC3806037.1"/>
    </source>
</evidence>
<evidence type="ECO:0000259" key="2">
    <source>
        <dbReference type="PROSITE" id="PS51832"/>
    </source>
</evidence>
<name>A0ABR6WZR1_9BURK</name>
<dbReference type="SMART" id="SM00471">
    <property type="entry name" value="HDc"/>
    <property type="match status" value="1"/>
</dbReference>
<dbReference type="EMBL" id="JACOFW010000001">
    <property type="protein sequence ID" value="MBC3806037.1"/>
    <property type="molecule type" value="Genomic_DNA"/>
</dbReference>
<dbReference type="PROSITE" id="PS51831">
    <property type="entry name" value="HD"/>
    <property type="match status" value="1"/>
</dbReference>
<feature type="domain" description="HD-GYP" evidence="2">
    <location>
        <begin position="147"/>
        <end position="343"/>
    </location>
</feature>
<keyword evidence="4" id="KW-1185">Reference proteome</keyword>
<dbReference type="Gene3D" id="1.10.3210.10">
    <property type="entry name" value="Hypothetical protein af1432"/>
    <property type="match status" value="1"/>
</dbReference>
<dbReference type="InterPro" id="IPR037522">
    <property type="entry name" value="HD_GYP_dom"/>
</dbReference>
<dbReference type="PANTHER" id="PTHR43155:SF2">
    <property type="entry name" value="CYCLIC DI-GMP PHOSPHODIESTERASE PA4108"/>
    <property type="match status" value="1"/>
</dbReference>
<dbReference type="InterPro" id="IPR006674">
    <property type="entry name" value="HD_domain"/>
</dbReference>